<dbReference type="Gene3D" id="3.80.10.10">
    <property type="entry name" value="Ribonuclease Inhibitor"/>
    <property type="match status" value="1"/>
</dbReference>
<evidence type="ECO:0000256" key="1">
    <source>
        <dbReference type="SAM" id="Coils"/>
    </source>
</evidence>
<dbReference type="PANTHER" id="PTHR13318">
    <property type="entry name" value="PARTNER OF PAIRED, ISOFORM B-RELATED"/>
    <property type="match status" value="1"/>
</dbReference>
<reference evidence="2" key="1">
    <citation type="submission" date="2021-01" db="EMBL/GenBank/DDBJ databases">
        <authorList>
            <person name="Corre E."/>
            <person name="Pelletier E."/>
            <person name="Niang G."/>
            <person name="Scheremetjew M."/>
            <person name="Finn R."/>
            <person name="Kale V."/>
            <person name="Holt S."/>
            <person name="Cochrane G."/>
            <person name="Meng A."/>
            <person name="Brown T."/>
            <person name="Cohen L."/>
        </authorList>
    </citation>
    <scope>NUCLEOTIDE SEQUENCE</scope>
    <source>
        <strain evidence="2">Ms1</strain>
    </source>
</reference>
<protein>
    <submittedName>
        <fullName evidence="2">Uncharacterized protein</fullName>
    </submittedName>
</protein>
<dbReference type="GO" id="GO:0031146">
    <property type="term" value="P:SCF-dependent proteasomal ubiquitin-dependent protein catabolic process"/>
    <property type="evidence" value="ECO:0007669"/>
    <property type="project" value="TreeGrafter"/>
</dbReference>
<dbReference type="InterPro" id="IPR032675">
    <property type="entry name" value="LRR_dom_sf"/>
</dbReference>
<feature type="coiled-coil region" evidence="1">
    <location>
        <begin position="27"/>
        <end position="54"/>
    </location>
</feature>
<sequence length="558" mass="58702">MAAPGVAVATAGPRDDGYTVESLWAALAREREQRQAAETALAKERELRQAAEAALVASEGRGADAAEAQRSALTKERGLRLAAEVAMKAQEESFARERARLVEREGEGRAALLGVLRTVLAHPERFREPLHLQPCLEDIARGRLDWGASAVFLEVEAEAELRALSALLLSDGTPREIRQVAASARHGNLLAPLLSRGFHHVRCVSLEADEAAPAGEAGAGAGAGADAQSLPPSDAVADLAAFSDALASPACAVSELVIDAPVLSDAAARSLGSGLRRNASVTSLVVRVDAGRAPATLRHIADGIVGEGSACRLQHLDVRCDERAAAPLAVEAIADVVRRCSTLRTLHLGRGRRGGLAAAQLRHLAEAIAESGCAARLEALHVGGVSTEIDGEAGAALATALVACSSLTSLDLSNMRADGAAGRAVSEVGVERLARALERGDCPLRRLNLCNATHAFGEAGMARLSLAVQRNASLEDVNVEFEYDVEDDVIELSPLALVHLDNRPRRRVAIAQHFADSATYHSRAAADVAAVASWSAERRVWAAFPRWCVAETIRQVMA</sequence>
<name>A0A7S1CLV7_9STRA</name>
<dbReference type="EMBL" id="HBFS01021245">
    <property type="protein sequence ID" value="CAD8920954.1"/>
    <property type="molecule type" value="Transcribed_RNA"/>
</dbReference>
<organism evidence="2">
    <name type="scientific">Bicosoecida sp. CB-2014</name>
    <dbReference type="NCBI Taxonomy" id="1486930"/>
    <lineage>
        <taxon>Eukaryota</taxon>
        <taxon>Sar</taxon>
        <taxon>Stramenopiles</taxon>
        <taxon>Bigyra</taxon>
        <taxon>Opalozoa</taxon>
        <taxon>Bicosoecida</taxon>
    </lineage>
</organism>
<dbReference type="GO" id="GO:0019005">
    <property type="term" value="C:SCF ubiquitin ligase complex"/>
    <property type="evidence" value="ECO:0007669"/>
    <property type="project" value="TreeGrafter"/>
</dbReference>
<dbReference type="AlphaFoldDB" id="A0A7S1CLV7"/>
<accession>A0A7S1CLV7</accession>
<dbReference type="SUPFAM" id="SSF52047">
    <property type="entry name" value="RNI-like"/>
    <property type="match status" value="1"/>
</dbReference>
<gene>
    <name evidence="2" type="ORF">BSP0115_LOCUS14216</name>
</gene>
<proteinExistence type="predicted"/>
<keyword evidence="1" id="KW-0175">Coiled coil</keyword>
<evidence type="ECO:0000313" key="2">
    <source>
        <dbReference type="EMBL" id="CAD8920954.1"/>
    </source>
</evidence>